<dbReference type="OrthoDB" id="9815875at2"/>
<evidence type="ECO:0000256" key="3">
    <source>
        <dbReference type="PROSITE-ProRule" id="PRU01248"/>
    </source>
</evidence>
<feature type="domain" description="Tyr recombinase" evidence="5">
    <location>
        <begin position="154"/>
        <end position="408"/>
    </location>
</feature>
<dbReference type="PANTHER" id="PTHR34605">
    <property type="entry name" value="PHAGE_INTEGRASE DOMAIN-CONTAINING PROTEIN"/>
    <property type="match status" value="1"/>
</dbReference>
<sequence length="412" mass="43412">MSSGTAAEDGGEPVRGSVVLDGVRDPAGERRVAAQRAASLEALAARADAHATGARAPRTHRAYAADWAHFAGWCTTAALEALPAEVNTVRLYLADLEATCTPDGSPVFSPATMARRLAAIAAVHRDTGHSSPTRDPAVGAVLTGIKRARAHATHQMRPLLLDDLRTLLAMMEFGTWPGGLTAARDSVVLLTGFAGALRRSELAALTVGDLRFHPSDGLHVRIRSSKTDQDAHGATVVLPYGTHAGTCPPCAVLRWLRLAESAPRGRAALMRAVLSTPAWAEQDHLYPHPDPATETDDAATSRGDSHGPAPVPALPAEAPLLRAVRRGGTLTDTPITGDALHAMVRRRATTAGLPGPVGFHSLRAGFVTTARRAGADHRAVRRQTRHSSDAMVETYDRDHAPLLGNAVTQLGL</sequence>
<dbReference type="AlphaFoldDB" id="A0A1I5I470"/>
<keyword evidence="1 3" id="KW-0238">DNA-binding</keyword>
<dbReference type="STRING" id="260086.SAMN05216207_10869"/>
<dbReference type="InterPro" id="IPR044068">
    <property type="entry name" value="CB"/>
</dbReference>
<organism evidence="7 8">
    <name type="scientific">Pseudonocardia ammonioxydans</name>
    <dbReference type="NCBI Taxonomy" id="260086"/>
    <lineage>
        <taxon>Bacteria</taxon>
        <taxon>Bacillati</taxon>
        <taxon>Actinomycetota</taxon>
        <taxon>Actinomycetes</taxon>
        <taxon>Pseudonocardiales</taxon>
        <taxon>Pseudonocardiaceae</taxon>
        <taxon>Pseudonocardia</taxon>
    </lineage>
</organism>
<feature type="region of interest" description="Disordered" evidence="4">
    <location>
        <begin position="283"/>
        <end position="316"/>
    </location>
</feature>
<dbReference type="SUPFAM" id="SSF56349">
    <property type="entry name" value="DNA breaking-rejoining enzymes"/>
    <property type="match status" value="1"/>
</dbReference>
<dbReference type="GO" id="GO:0003677">
    <property type="term" value="F:DNA binding"/>
    <property type="evidence" value="ECO:0007669"/>
    <property type="project" value="UniProtKB-UniRule"/>
</dbReference>
<proteinExistence type="predicted"/>
<evidence type="ECO:0000259" key="5">
    <source>
        <dbReference type="PROSITE" id="PS51898"/>
    </source>
</evidence>
<dbReference type="PROSITE" id="PS51898">
    <property type="entry name" value="TYR_RECOMBINASE"/>
    <property type="match status" value="1"/>
</dbReference>
<gene>
    <name evidence="7" type="ORF">SAMN05216207_10869</name>
</gene>
<accession>A0A1I5I470</accession>
<keyword evidence="8" id="KW-1185">Reference proteome</keyword>
<feature type="domain" description="Core-binding (CB)" evidence="6">
    <location>
        <begin position="38"/>
        <end position="128"/>
    </location>
</feature>
<dbReference type="PROSITE" id="PS51900">
    <property type="entry name" value="CB"/>
    <property type="match status" value="1"/>
</dbReference>
<dbReference type="InterPro" id="IPR052925">
    <property type="entry name" value="Phage_Integrase-like_Recomb"/>
</dbReference>
<dbReference type="RefSeq" id="WP_143105679.1">
    <property type="nucleotide sequence ID" value="NZ_FOUY01000086.1"/>
</dbReference>
<evidence type="ECO:0000313" key="7">
    <source>
        <dbReference type="EMBL" id="SFO55384.1"/>
    </source>
</evidence>
<dbReference type="Proteomes" id="UP000199614">
    <property type="component" value="Unassembled WGS sequence"/>
</dbReference>
<dbReference type="GO" id="GO:0006310">
    <property type="term" value="P:DNA recombination"/>
    <property type="evidence" value="ECO:0007669"/>
    <property type="project" value="UniProtKB-KW"/>
</dbReference>
<dbReference type="Gene3D" id="1.10.443.10">
    <property type="entry name" value="Intergrase catalytic core"/>
    <property type="match status" value="1"/>
</dbReference>
<dbReference type="InterPro" id="IPR013762">
    <property type="entry name" value="Integrase-like_cat_sf"/>
</dbReference>
<dbReference type="PANTHER" id="PTHR34605:SF4">
    <property type="entry name" value="DNA ADENINE METHYLTRANSFERASE"/>
    <property type="match status" value="1"/>
</dbReference>
<evidence type="ECO:0000256" key="2">
    <source>
        <dbReference type="ARBA" id="ARBA00023172"/>
    </source>
</evidence>
<evidence type="ECO:0000259" key="6">
    <source>
        <dbReference type="PROSITE" id="PS51900"/>
    </source>
</evidence>
<evidence type="ECO:0000256" key="1">
    <source>
        <dbReference type="ARBA" id="ARBA00023125"/>
    </source>
</evidence>
<evidence type="ECO:0000313" key="8">
    <source>
        <dbReference type="Proteomes" id="UP000199614"/>
    </source>
</evidence>
<dbReference type="InterPro" id="IPR002104">
    <property type="entry name" value="Integrase_catalytic"/>
</dbReference>
<keyword evidence="2" id="KW-0233">DNA recombination</keyword>
<dbReference type="InterPro" id="IPR010998">
    <property type="entry name" value="Integrase_recombinase_N"/>
</dbReference>
<reference evidence="7 8" key="1">
    <citation type="submission" date="2016-10" db="EMBL/GenBank/DDBJ databases">
        <authorList>
            <person name="de Groot N.N."/>
        </authorList>
    </citation>
    <scope>NUCLEOTIDE SEQUENCE [LARGE SCALE GENOMIC DNA]</scope>
    <source>
        <strain evidence="7 8">CGMCC 4.1877</strain>
    </source>
</reference>
<dbReference type="Gene3D" id="1.10.150.130">
    <property type="match status" value="1"/>
</dbReference>
<evidence type="ECO:0000256" key="4">
    <source>
        <dbReference type="SAM" id="MobiDB-lite"/>
    </source>
</evidence>
<protein>
    <submittedName>
        <fullName evidence="7">Site-specific recombinase XerD</fullName>
    </submittedName>
</protein>
<dbReference type="GO" id="GO:0015074">
    <property type="term" value="P:DNA integration"/>
    <property type="evidence" value="ECO:0007669"/>
    <property type="project" value="InterPro"/>
</dbReference>
<dbReference type="EMBL" id="FOUY01000086">
    <property type="protein sequence ID" value="SFO55384.1"/>
    <property type="molecule type" value="Genomic_DNA"/>
</dbReference>
<dbReference type="InterPro" id="IPR011010">
    <property type="entry name" value="DNA_brk_join_enz"/>
</dbReference>
<name>A0A1I5I470_PSUAM</name>
<dbReference type="SUPFAM" id="SSF47823">
    <property type="entry name" value="lambda integrase-like, N-terminal domain"/>
    <property type="match status" value="1"/>
</dbReference>